<dbReference type="OrthoDB" id="927034at2"/>
<reference evidence="2 3" key="2">
    <citation type="journal article" date="2011" name="Stand. Genomic Sci.">
        <title>Complete genome sequence of Leadbetterella byssophila type strain (4M15).</title>
        <authorList>
            <person name="Abt B."/>
            <person name="Teshima H."/>
            <person name="Lucas S."/>
            <person name="Lapidus A."/>
            <person name="Del Rio T.G."/>
            <person name="Nolan M."/>
            <person name="Tice H."/>
            <person name="Cheng J.F."/>
            <person name="Pitluck S."/>
            <person name="Liolios K."/>
            <person name="Pagani I."/>
            <person name="Ivanova N."/>
            <person name="Mavromatis K."/>
            <person name="Pati A."/>
            <person name="Tapia R."/>
            <person name="Han C."/>
            <person name="Goodwin L."/>
            <person name="Chen A."/>
            <person name="Palaniappan K."/>
            <person name="Land M."/>
            <person name="Hauser L."/>
            <person name="Chang Y.J."/>
            <person name="Jeffries C.D."/>
            <person name="Rohde M."/>
            <person name="Goker M."/>
            <person name="Tindall B.J."/>
            <person name="Detter J.C."/>
            <person name="Woyke T."/>
            <person name="Bristow J."/>
            <person name="Eisen J.A."/>
            <person name="Markowitz V."/>
            <person name="Hugenholtz P."/>
            <person name="Klenk H.P."/>
            <person name="Kyrpides N.C."/>
        </authorList>
    </citation>
    <scope>NUCLEOTIDE SEQUENCE [LARGE SCALE GENOMIC DNA]</scope>
    <source>
        <strain evidence="3">DSM 17132 / JCM 16389 / KACC 11308 / NBRC 106382 / 4M15</strain>
    </source>
</reference>
<dbReference type="AlphaFoldDB" id="E4RS34"/>
<evidence type="ECO:0008006" key="4">
    <source>
        <dbReference type="Google" id="ProtNLM"/>
    </source>
</evidence>
<dbReference type="eggNOG" id="COG3206">
    <property type="taxonomic scope" value="Bacteria"/>
</dbReference>
<dbReference type="KEGG" id="lby:Lbys_0054"/>
<protein>
    <recommendedName>
        <fullName evidence="4">Lipopolysaccharide biosynthesis protein</fullName>
    </recommendedName>
</protein>
<accession>E4RS34</accession>
<feature type="transmembrane region" description="Helical" evidence="1">
    <location>
        <begin position="322"/>
        <end position="341"/>
    </location>
</feature>
<keyword evidence="1" id="KW-0812">Transmembrane</keyword>
<dbReference type="RefSeq" id="WP_013406908.1">
    <property type="nucleotide sequence ID" value="NC_014655.1"/>
</dbReference>
<organism evidence="2 3">
    <name type="scientific">Leadbetterella byssophila (strain DSM 17132 / JCM 16389 / KACC 11308 / NBRC 106382 / 4M15)</name>
    <dbReference type="NCBI Taxonomy" id="649349"/>
    <lineage>
        <taxon>Bacteria</taxon>
        <taxon>Pseudomonadati</taxon>
        <taxon>Bacteroidota</taxon>
        <taxon>Cytophagia</taxon>
        <taxon>Cytophagales</taxon>
        <taxon>Leadbetterellaceae</taxon>
        <taxon>Leadbetterella</taxon>
    </lineage>
</organism>
<keyword evidence="3" id="KW-1185">Reference proteome</keyword>
<evidence type="ECO:0000313" key="2">
    <source>
        <dbReference type="EMBL" id="ADQ15850.1"/>
    </source>
</evidence>
<evidence type="ECO:0000256" key="1">
    <source>
        <dbReference type="SAM" id="Phobius"/>
    </source>
</evidence>
<proteinExistence type="predicted"/>
<feature type="transmembrane region" description="Helical" evidence="1">
    <location>
        <begin position="21"/>
        <end position="39"/>
    </location>
</feature>
<evidence type="ECO:0000313" key="3">
    <source>
        <dbReference type="Proteomes" id="UP000007435"/>
    </source>
</evidence>
<reference key="1">
    <citation type="submission" date="2010-11" db="EMBL/GenBank/DDBJ databases">
        <title>The complete genome of Leadbetterella byssophila DSM 17132.</title>
        <authorList>
            <consortium name="US DOE Joint Genome Institute (JGI-PGF)"/>
            <person name="Lucas S."/>
            <person name="Copeland A."/>
            <person name="Lapidus A."/>
            <person name="Glavina del Rio T."/>
            <person name="Dalin E."/>
            <person name="Tice H."/>
            <person name="Bruce D."/>
            <person name="Goodwin L."/>
            <person name="Pitluck S."/>
            <person name="Kyrpides N."/>
            <person name="Mavromatis K."/>
            <person name="Ivanova N."/>
            <person name="Teshima H."/>
            <person name="Brettin T."/>
            <person name="Detter J.C."/>
            <person name="Han C."/>
            <person name="Tapia R."/>
            <person name="Land M."/>
            <person name="Hauser L."/>
            <person name="Markowitz V."/>
            <person name="Cheng J.-F."/>
            <person name="Hugenholtz P."/>
            <person name="Woyke T."/>
            <person name="Wu D."/>
            <person name="Tindall B."/>
            <person name="Pomrenke H.G."/>
            <person name="Brambilla E."/>
            <person name="Klenk H.-P."/>
            <person name="Eisen J.A."/>
        </authorList>
    </citation>
    <scope>NUCLEOTIDE SEQUENCE [LARGE SCALE GENOMIC DNA]</scope>
    <source>
        <strain>DSM 17132</strain>
    </source>
</reference>
<dbReference type="STRING" id="649349.Lbys_0054"/>
<sequence>MERDQISTKEFLQSVFSYFKFLATNWRILLIMLVAGNLIDMIKNNYFSSTKMYGGGIEFNIDLEGSTQSALGGLAGAFMGGAMPTTGGLTSIANFPQVIMSRTVFENALMTEVELYGRKDLLVNHFIDSSDIKTKEWGGNLFKSPSPNVNFKFEKKPFDKFEPRENEIMSDIITKLAGSTQLEKDEGSIYKLEAVLSNELLTKAWLETLLKATESFYTEIKTVKTRKMIAIQQRRVDSLSVLLRGNDSRLAKVTFEQPDVVNPVAGSAQTRLTRDNTYLSNLYFTNLTSLDNLNNLLVEQSQIFNVLNPVKLPLVATSRVGISVRLTGLILLFVTIVFISLRKTYLDVMSDH</sequence>
<keyword evidence="1" id="KW-0472">Membrane</keyword>
<dbReference type="EMBL" id="CP002305">
    <property type="protein sequence ID" value="ADQ15850.1"/>
    <property type="molecule type" value="Genomic_DNA"/>
</dbReference>
<gene>
    <name evidence="2" type="ordered locus">Lbys_0054</name>
</gene>
<dbReference type="Proteomes" id="UP000007435">
    <property type="component" value="Chromosome"/>
</dbReference>
<dbReference type="HOGENOM" id="CLU_063455_0_0_10"/>
<name>E4RS34_LEAB4</name>
<keyword evidence="1" id="KW-1133">Transmembrane helix</keyword>